<reference evidence="1 2" key="1">
    <citation type="submission" date="2024-11" db="EMBL/GenBank/DDBJ databases">
        <authorList>
            <person name="Lucas J.A."/>
        </authorList>
    </citation>
    <scope>NUCLEOTIDE SEQUENCE [LARGE SCALE GENOMIC DNA]</scope>
    <source>
        <strain evidence="1 2">Z 5.4</strain>
    </source>
</reference>
<evidence type="ECO:0000313" key="2">
    <source>
        <dbReference type="Proteomes" id="UP001623041"/>
    </source>
</evidence>
<dbReference type="Proteomes" id="UP001623041">
    <property type="component" value="Unassembled WGS sequence"/>
</dbReference>
<gene>
    <name evidence="1" type="ORF">ACJEBI_13935</name>
</gene>
<evidence type="ECO:0000313" key="1">
    <source>
        <dbReference type="EMBL" id="MFK9092580.1"/>
    </source>
</evidence>
<sequence length="106" mass="12541">MIINLSEIQIAEIKRIIQKELFIKGIEPTDEFLFIHCFSKTHKETVYYHLFKENDTLIIRCYARVFDNIALSVMIRRAAKNVIEYLVNQTGLQNTIYIENGIEFKL</sequence>
<proteinExistence type="predicted"/>
<keyword evidence="2" id="KW-1185">Reference proteome</keyword>
<protein>
    <submittedName>
        <fullName evidence="1">Uncharacterized protein</fullName>
    </submittedName>
</protein>
<name>A0ABW8RK44_9BACI</name>
<dbReference type="RefSeq" id="WP_406581154.1">
    <property type="nucleotide sequence ID" value="NZ_JBJHQH010000009.1"/>
</dbReference>
<organism evidence="1 2">
    <name type="scientific">Bacillus salipaludis</name>
    <dbReference type="NCBI Taxonomy" id="2547811"/>
    <lineage>
        <taxon>Bacteria</taxon>
        <taxon>Bacillati</taxon>
        <taxon>Bacillota</taxon>
        <taxon>Bacilli</taxon>
        <taxon>Bacillales</taxon>
        <taxon>Bacillaceae</taxon>
        <taxon>Bacillus</taxon>
    </lineage>
</organism>
<comment type="caution">
    <text evidence="1">The sequence shown here is derived from an EMBL/GenBank/DDBJ whole genome shotgun (WGS) entry which is preliminary data.</text>
</comment>
<accession>A0ABW8RK44</accession>
<dbReference type="EMBL" id="JBJHQH010000009">
    <property type="protein sequence ID" value="MFK9092580.1"/>
    <property type="molecule type" value="Genomic_DNA"/>
</dbReference>